<feature type="transmembrane region" description="Helical" evidence="7">
    <location>
        <begin position="62"/>
        <end position="94"/>
    </location>
</feature>
<evidence type="ECO:0000256" key="4">
    <source>
        <dbReference type="ARBA" id="ARBA00022989"/>
    </source>
</evidence>
<dbReference type="GO" id="GO:0015105">
    <property type="term" value="F:arsenite transmembrane transporter activity"/>
    <property type="evidence" value="ECO:0007669"/>
    <property type="project" value="InterPro"/>
</dbReference>
<feature type="transmembrane region" description="Helical" evidence="7">
    <location>
        <begin position="387"/>
        <end position="412"/>
    </location>
</feature>
<keyword evidence="3 7" id="KW-0812">Transmembrane</keyword>
<dbReference type="GO" id="GO:0005886">
    <property type="term" value="C:plasma membrane"/>
    <property type="evidence" value="ECO:0007669"/>
    <property type="project" value="UniProtKB-SubCell"/>
</dbReference>
<feature type="transmembrane region" description="Helical" evidence="7">
    <location>
        <begin position="463"/>
        <end position="482"/>
    </location>
</feature>
<keyword evidence="9" id="KW-1185">Reference proteome</keyword>
<feature type="transmembrane region" description="Helical" evidence="7">
    <location>
        <begin position="345"/>
        <end position="367"/>
    </location>
</feature>
<feature type="region of interest" description="Disordered" evidence="6">
    <location>
        <begin position="1"/>
        <end position="21"/>
    </location>
</feature>
<comment type="subcellular location">
    <subcellularLocation>
        <location evidence="1">Cell membrane</location>
        <topology evidence="1">Multi-pass membrane protein</topology>
    </subcellularLocation>
</comment>
<comment type="caution">
    <text evidence="8">The sequence shown here is derived from an EMBL/GenBank/DDBJ whole genome shotgun (WGS) entry which is preliminary data.</text>
</comment>
<dbReference type="RefSeq" id="WP_144683112.1">
    <property type="nucleotide sequence ID" value="NZ_VLLC01000006.1"/>
</dbReference>
<reference evidence="8 9" key="1">
    <citation type="submission" date="2019-07" db="EMBL/GenBank/DDBJ databases">
        <title>Genome sequencing of 100 strains of the haloalkaliphilic chemolithoautotrophic sulfur-oxidizing bacterium Thioalkalivibrio.</title>
        <authorList>
            <person name="Muyzer G."/>
        </authorList>
    </citation>
    <scope>NUCLEOTIDE SEQUENCE [LARGE SCALE GENOMIC DNA]</scope>
    <source>
        <strain evidence="8 9">ASO4-4</strain>
    </source>
</reference>
<proteinExistence type="predicted"/>
<feature type="transmembrane region" description="Helical" evidence="7">
    <location>
        <begin position="289"/>
        <end position="306"/>
    </location>
</feature>
<feature type="transmembrane region" description="Helical" evidence="7">
    <location>
        <begin position="424"/>
        <end position="451"/>
    </location>
</feature>
<gene>
    <name evidence="8" type="ORF">LZ24_01087</name>
</gene>
<dbReference type="InterPro" id="IPR000802">
    <property type="entry name" value="Arsenical_pump_ArsB"/>
</dbReference>
<dbReference type="PRINTS" id="PR00758">
    <property type="entry name" value="ARSENICPUMP"/>
</dbReference>
<keyword evidence="4 7" id="KW-1133">Transmembrane helix</keyword>
<feature type="transmembrane region" description="Helical" evidence="7">
    <location>
        <begin position="312"/>
        <end position="333"/>
    </location>
</feature>
<dbReference type="OrthoDB" id="9766267at2"/>
<evidence type="ECO:0000256" key="5">
    <source>
        <dbReference type="ARBA" id="ARBA00023136"/>
    </source>
</evidence>
<feature type="transmembrane region" description="Helical" evidence="7">
    <location>
        <begin position="196"/>
        <end position="216"/>
    </location>
</feature>
<accession>A0A562RYH1</accession>
<feature type="transmembrane region" description="Helical" evidence="7">
    <location>
        <begin position="168"/>
        <end position="184"/>
    </location>
</feature>
<dbReference type="Pfam" id="PF00939">
    <property type="entry name" value="Na_sulph_symp"/>
    <property type="match status" value="1"/>
</dbReference>
<evidence type="ECO:0000313" key="8">
    <source>
        <dbReference type="EMBL" id="TWI74147.1"/>
    </source>
</evidence>
<protein>
    <submittedName>
        <fullName evidence="8">Sodium-dependent dicarboxylate transporter 2/3/5</fullName>
    </submittedName>
</protein>
<dbReference type="NCBIfam" id="TIGR00785">
    <property type="entry name" value="dass"/>
    <property type="match status" value="1"/>
</dbReference>
<dbReference type="Proteomes" id="UP000318307">
    <property type="component" value="Unassembled WGS sequence"/>
</dbReference>
<feature type="transmembrane region" description="Helical" evidence="7">
    <location>
        <begin position="32"/>
        <end position="50"/>
    </location>
</feature>
<evidence type="ECO:0000256" key="2">
    <source>
        <dbReference type="ARBA" id="ARBA00022475"/>
    </source>
</evidence>
<dbReference type="AlphaFoldDB" id="A0A562RYH1"/>
<feature type="transmembrane region" description="Helical" evidence="7">
    <location>
        <begin position="246"/>
        <end position="268"/>
    </location>
</feature>
<name>A0A562RYH1_9BACT</name>
<keyword evidence="5 7" id="KW-0472">Membrane</keyword>
<evidence type="ECO:0000313" key="9">
    <source>
        <dbReference type="Proteomes" id="UP000318307"/>
    </source>
</evidence>
<evidence type="ECO:0000256" key="3">
    <source>
        <dbReference type="ARBA" id="ARBA00022692"/>
    </source>
</evidence>
<dbReference type="PANTHER" id="PTHR10283">
    <property type="entry name" value="SOLUTE CARRIER FAMILY 13 MEMBER"/>
    <property type="match status" value="1"/>
</dbReference>
<evidence type="ECO:0000256" key="6">
    <source>
        <dbReference type="SAM" id="MobiDB-lite"/>
    </source>
</evidence>
<evidence type="ECO:0000256" key="1">
    <source>
        <dbReference type="ARBA" id="ARBA00004651"/>
    </source>
</evidence>
<sequence length="490" mass="52271">MAENTQELKKPGPNELVIDEHPETPPQSGMSIIIKCAIAIALGIFVYILPTPDNLSPEGHKLLALLVTVLVLWITEAIPIGVTALCVGAGMIALNIVGRNDAWTPYANPAVMFVLMIIMFGVVLNEVGLAKRLMYHLLKIAGTNVKKLSLILAVGCTSLATILHDATVTVVMVFAFVPVFMAMGMKPGAGHKLPKFFLMLIPMAASAGGFGTMIGGGRNPLALEILYRYTHETTGVGKVIGFMEYLIIQFPISLFTGVATWAVVYLLFRPEEKELVGVKLEDPGPMSTAELGVGLVFLGAFILWFLGDITGWHVSVVAAMAMVGFCAPGWVSFKTICDKFPWESWIVFGAGVSLGLAMLKTGAGQFLAESCLPLLEGQGSFVTFFGLGFFGSFLSSLMSNSAAVALTLPITLPMADMLNMSPVAVALLAPITTSFIMLVIGCPPTIIAYSAGYFTQVDFIKVAVPWCICLLVISVAAALLYWPMIGVYGG</sequence>
<organism evidence="8 9">
    <name type="scientific">Desulfobotulus alkaliphilus</name>
    <dbReference type="NCBI Taxonomy" id="622671"/>
    <lineage>
        <taxon>Bacteria</taxon>
        <taxon>Pseudomonadati</taxon>
        <taxon>Thermodesulfobacteriota</taxon>
        <taxon>Desulfobacteria</taxon>
        <taxon>Desulfobacterales</taxon>
        <taxon>Desulfobacteraceae</taxon>
        <taxon>Desulfobotulus</taxon>
    </lineage>
</organism>
<dbReference type="EMBL" id="VLLC01000006">
    <property type="protein sequence ID" value="TWI74147.1"/>
    <property type="molecule type" value="Genomic_DNA"/>
</dbReference>
<feature type="transmembrane region" description="Helical" evidence="7">
    <location>
        <begin position="106"/>
        <end position="124"/>
    </location>
</feature>
<evidence type="ECO:0000256" key="7">
    <source>
        <dbReference type="SAM" id="Phobius"/>
    </source>
</evidence>
<dbReference type="InterPro" id="IPR001898">
    <property type="entry name" value="SLC13A/DASS"/>
</dbReference>
<keyword evidence="2" id="KW-1003">Cell membrane</keyword>